<accession>A0A9J5WT23</accession>
<reference evidence="2 3" key="1">
    <citation type="submission" date="2020-09" db="EMBL/GenBank/DDBJ databases">
        <title>De no assembly of potato wild relative species, Solanum commersonii.</title>
        <authorList>
            <person name="Cho K."/>
        </authorList>
    </citation>
    <scope>NUCLEOTIDE SEQUENCE [LARGE SCALE GENOMIC DNA]</scope>
    <source>
        <strain evidence="2">LZ3.2</strain>
        <tissue evidence="2">Leaf</tissue>
    </source>
</reference>
<evidence type="ECO:0000313" key="3">
    <source>
        <dbReference type="Proteomes" id="UP000824120"/>
    </source>
</evidence>
<evidence type="ECO:0000256" key="1">
    <source>
        <dbReference type="SAM" id="MobiDB-lite"/>
    </source>
</evidence>
<organism evidence="2 3">
    <name type="scientific">Solanum commersonii</name>
    <name type="common">Commerson's wild potato</name>
    <name type="synonym">Commerson's nightshade</name>
    <dbReference type="NCBI Taxonomy" id="4109"/>
    <lineage>
        <taxon>Eukaryota</taxon>
        <taxon>Viridiplantae</taxon>
        <taxon>Streptophyta</taxon>
        <taxon>Embryophyta</taxon>
        <taxon>Tracheophyta</taxon>
        <taxon>Spermatophyta</taxon>
        <taxon>Magnoliopsida</taxon>
        <taxon>eudicotyledons</taxon>
        <taxon>Gunneridae</taxon>
        <taxon>Pentapetalae</taxon>
        <taxon>asterids</taxon>
        <taxon>lamiids</taxon>
        <taxon>Solanales</taxon>
        <taxon>Solanaceae</taxon>
        <taxon>Solanoideae</taxon>
        <taxon>Solaneae</taxon>
        <taxon>Solanum</taxon>
    </lineage>
</organism>
<proteinExistence type="predicted"/>
<feature type="region of interest" description="Disordered" evidence="1">
    <location>
        <begin position="1"/>
        <end position="27"/>
    </location>
</feature>
<dbReference type="AlphaFoldDB" id="A0A9J5WT23"/>
<keyword evidence="3" id="KW-1185">Reference proteome</keyword>
<dbReference type="EMBL" id="JACXVP010000011">
    <property type="protein sequence ID" value="KAG5578102.1"/>
    <property type="molecule type" value="Genomic_DNA"/>
</dbReference>
<gene>
    <name evidence="2" type="ORF">H5410_058236</name>
</gene>
<evidence type="ECO:0000313" key="2">
    <source>
        <dbReference type="EMBL" id="KAG5578102.1"/>
    </source>
</evidence>
<protein>
    <submittedName>
        <fullName evidence="2">Uncharacterized protein</fullName>
    </submittedName>
</protein>
<sequence length="131" mass="14867">MVSLFPLGGSVPRRNGETSAGSHHEEGTKTKILLPQKFQMRESKRAIDFNYHPIHGGRKAFRALISFWAFLACIARLTNMPNIKGVIYKKYLRGVGLRRVKSLRMSTSKFIGCNFLNKKEERRSEGVVDGQ</sequence>
<name>A0A9J5WT23_SOLCO</name>
<dbReference type="Proteomes" id="UP000824120">
    <property type="component" value="Chromosome 11"/>
</dbReference>
<comment type="caution">
    <text evidence="2">The sequence shown here is derived from an EMBL/GenBank/DDBJ whole genome shotgun (WGS) entry which is preliminary data.</text>
</comment>